<reference evidence="1" key="1">
    <citation type="submission" date="2012-09" db="EMBL/GenBank/DDBJ databases">
        <title>Metagenomic Characterization of a Microbial Community in Wastewater Detects High Levels of Antibiotic Resistance.</title>
        <authorList>
            <person name="Abrams M."/>
            <person name="Caldwell A."/>
            <person name="Vandaei E."/>
            <person name="Lee W."/>
            <person name="Perrott J."/>
            <person name="Khan S.Y."/>
            <person name="Ta J."/>
            <person name="Romero D."/>
            <person name="Nguyen V."/>
            <person name="Pourmand N."/>
            <person name="Ouverney C.C."/>
        </authorList>
    </citation>
    <scope>NUCLEOTIDE SEQUENCE</scope>
</reference>
<name>L7VZE1_9BACT</name>
<accession>L7VZE1</accession>
<proteinExistence type="predicted"/>
<organism evidence="1">
    <name type="scientific">uncultured bacterium A1Q1_fos_493</name>
    <dbReference type="NCBI Taxonomy" id="1256577"/>
    <lineage>
        <taxon>Bacteria</taxon>
        <taxon>environmental samples</taxon>
    </lineage>
</organism>
<dbReference type="AlphaFoldDB" id="L7VZE1"/>
<dbReference type="EMBL" id="JX649902">
    <property type="protein sequence ID" value="AGC72443.1"/>
    <property type="molecule type" value="Genomic_DNA"/>
</dbReference>
<sequence>MKADRLSQRVEEIKDLKTDLRQIVLGMKEYRCFLAFRGKGFNTNKVGMTNQLLPPLTLDYLPRPCPS</sequence>
<protein>
    <submittedName>
        <fullName evidence="1">Uncharacterized protein</fullName>
    </submittedName>
</protein>
<evidence type="ECO:0000313" key="1">
    <source>
        <dbReference type="EMBL" id="AGC72443.1"/>
    </source>
</evidence>